<dbReference type="EMBL" id="JAFBEE010000017">
    <property type="protein sequence ID" value="MBM7615784.1"/>
    <property type="molecule type" value="Genomic_DNA"/>
</dbReference>
<dbReference type="SMART" id="SM00849">
    <property type="entry name" value="Lactamase_B"/>
    <property type="match status" value="1"/>
</dbReference>
<reference evidence="2 3" key="1">
    <citation type="submission" date="2021-01" db="EMBL/GenBank/DDBJ databases">
        <title>Genomic Encyclopedia of Type Strains, Phase IV (KMG-IV): sequencing the most valuable type-strain genomes for metagenomic binning, comparative biology and taxonomic classification.</title>
        <authorList>
            <person name="Goeker M."/>
        </authorList>
    </citation>
    <scope>NUCLEOTIDE SEQUENCE [LARGE SCALE GENOMIC DNA]</scope>
    <source>
        <strain evidence="2 3">DSM 25890</strain>
    </source>
</reference>
<dbReference type="CDD" id="cd07731">
    <property type="entry name" value="ComA-like_MBL-fold"/>
    <property type="match status" value="1"/>
</dbReference>
<dbReference type="InterPro" id="IPR035681">
    <property type="entry name" value="ComA-like_MBL"/>
</dbReference>
<feature type="domain" description="Metallo-beta-lactamase" evidence="1">
    <location>
        <begin position="41"/>
        <end position="238"/>
    </location>
</feature>
<comment type="caution">
    <text evidence="2">The sequence shown here is derived from an EMBL/GenBank/DDBJ whole genome shotgun (WGS) entry which is preliminary data.</text>
</comment>
<evidence type="ECO:0000259" key="1">
    <source>
        <dbReference type="SMART" id="SM00849"/>
    </source>
</evidence>
<dbReference type="Gene3D" id="3.60.15.10">
    <property type="entry name" value="Ribonuclease Z/Hydroxyacylglutathione hydrolase-like"/>
    <property type="match status" value="1"/>
</dbReference>
<dbReference type="SUPFAM" id="SSF56281">
    <property type="entry name" value="Metallo-hydrolase/oxidoreductase"/>
    <property type="match status" value="1"/>
</dbReference>
<dbReference type="InterPro" id="IPR052159">
    <property type="entry name" value="Competence_DNA_uptake"/>
</dbReference>
<dbReference type="Pfam" id="PF00753">
    <property type="entry name" value="Lactamase_B"/>
    <property type="match status" value="1"/>
</dbReference>
<dbReference type="PANTHER" id="PTHR30619:SF1">
    <property type="entry name" value="RECOMBINATION PROTEIN 2"/>
    <property type="match status" value="1"/>
</dbReference>
<evidence type="ECO:0000313" key="3">
    <source>
        <dbReference type="Proteomes" id="UP001314796"/>
    </source>
</evidence>
<keyword evidence="3" id="KW-1185">Reference proteome</keyword>
<sequence>MKISKGKLLFIFLISLIVLVVGFPLIMSPQPLAIHVLDVGQGDSILIITPNNKSILIDGGDEDYGEYVVDYLKRQNIKRIDWLVGTHPHSDHIGGLGTVISHLEIGEFYMPSTPHTSIVFEDLLRNVAEKKLKITGGKAGDVIDISKDLSINLLGPLENYGDDLNNWSIVLQLKYKEKSFIFMGDAEEQVEEDLLDAYPSHQLKSHFIKIGHHGSTTSTSPKFLDALAPDVAIITVGKDNAYGHPHKSILQRIYSYQVKLYRTDLQGSVVFYSDGQKIWSTTPPLRSK</sequence>
<accession>A0ABS2NS39</accession>
<dbReference type="InterPro" id="IPR001279">
    <property type="entry name" value="Metallo-B-lactamas"/>
</dbReference>
<dbReference type="InterPro" id="IPR036866">
    <property type="entry name" value="RibonucZ/Hydroxyglut_hydro"/>
</dbReference>
<name>A0ABS2NS39_9FIRM</name>
<organism evidence="2 3">
    <name type="scientific">Alkaliphilus hydrothermalis</name>
    <dbReference type="NCBI Taxonomy" id="1482730"/>
    <lineage>
        <taxon>Bacteria</taxon>
        <taxon>Bacillati</taxon>
        <taxon>Bacillota</taxon>
        <taxon>Clostridia</taxon>
        <taxon>Peptostreptococcales</taxon>
        <taxon>Natronincolaceae</taxon>
        <taxon>Alkaliphilus</taxon>
    </lineage>
</organism>
<proteinExistence type="predicted"/>
<gene>
    <name evidence="2" type="ORF">JOC73_002358</name>
</gene>
<dbReference type="RefSeq" id="WP_204403377.1">
    <property type="nucleotide sequence ID" value="NZ_JAFBEE010000017.1"/>
</dbReference>
<protein>
    <submittedName>
        <fullName evidence="2">Competence protein ComEC</fullName>
    </submittedName>
</protein>
<dbReference type="Proteomes" id="UP001314796">
    <property type="component" value="Unassembled WGS sequence"/>
</dbReference>
<dbReference type="PANTHER" id="PTHR30619">
    <property type="entry name" value="DNA INTERNALIZATION/COMPETENCE PROTEIN COMEC/REC2"/>
    <property type="match status" value="1"/>
</dbReference>
<evidence type="ECO:0000313" key="2">
    <source>
        <dbReference type="EMBL" id="MBM7615784.1"/>
    </source>
</evidence>